<dbReference type="EMBL" id="DS995704">
    <property type="protein sequence ID" value="EEQ31474.1"/>
    <property type="molecule type" value="Genomic_DNA"/>
</dbReference>
<evidence type="ECO:0000313" key="2">
    <source>
        <dbReference type="Proteomes" id="UP000002035"/>
    </source>
</evidence>
<dbReference type="VEuPathDB" id="FungiDB:MCYG_04293"/>
<reference evidence="2" key="1">
    <citation type="journal article" date="2012" name="MBio">
        <title>Comparative genome analysis of Trichophyton rubrum and related dermatophytes reveals candidate genes involved in infection.</title>
        <authorList>
            <person name="Martinez D.A."/>
            <person name="Oliver B.G."/>
            <person name="Graeser Y."/>
            <person name="Goldberg J.M."/>
            <person name="Li W."/>
            <person name="Martinez-Rossi N.M."/>
            <person name="Monod M."/>
            <person name="Shelest E."/>
            <person name="Barton R.C."/>
            <person name="Birch E."/>
            <person name="Brakhage A.A."/>
            <person name="Chen Z."/>
            <person name="Gurr S.J."/>
            <person name="Heiman D."/>
            <person name="Heitman J."/>
            <person name="Kosti I."/>
            <person name="Rossi A."/>
            <person name="Saif S."/>
            <person name="Samalova M."/>
            <person name="Saunders C.W."/>
            <person name="Shea T."/>
            <person name="Summerbell R.C."/>
            <person name="Xu J."/>
            <person name="Young S."/>
            <person name="Zeng Q."/>
            <person name="Birren B.W."/>
            <person name="Cuomo C.A."/>
            <person name="White T.C."/>
        </authorList>
    </citation>
    <scope>NUCLEOTIDE SEQUENCE [LARGE SCALE GENOMIC DNA]</scope>
    <source>
        <strain evidence="2">ATCC MYA-4605 / CBS 113480</strain>
    </source>
</reference>
<proteinExistence type="predicted"/>
<accession>C5FPF8</accession>
<keyword evidence="2" id="KW-1185">Reference proteome</keyword>
<gene>
    <name evidence="1" type="ORF">MCYG_04293</name>
</gene>
<evidence type="ECO:0000313" key="1">
    <source>
        <dbReference type="EMBL" id="EEQ31474.1"/>
    </source>
</evidence>
<protein>
    <submittedName>
        <fullName evidence="1">Uncharacterized protein</fullName>
    </submittedName>
</protein>
<organism evidence="1 2">
    <name type="scientific">Arthroderma otae (strain ATCC MYA-4605 / CBS 113480)</name>
    <name type="common">Microsporum canis</name>
    <dbReference type="NCBI Taxonomy" id="554155"/>
    <lineage>
        <taxon>Eukaryota</taxon>
        <taxon>Fungi</taxon>
        <taxon>Dikarya</taxon>
        <taxon>Ascomycota</taxon>
        <taxon>Pezizomycotina</taxon>
        <taxon>Eurotiomycetes</taxon>
        <taxon>Eurotiomycetidae</taxon>
        <taxon>Onygenales</taxon>
        <taxon>Arthrodermataceae</taxon>
        <taxon>Microsporum</taxon>
    </lineage>
</organism>
<dbReference type="HOGENOM" id="CLU_1885295_0_0_1"/>
<dbReference type="AlphaFoldDB" id="C5FPF8"/>
<name>C5FPF8_ARTOC</name>
<dbReference type="RefSeq" id="XP_002846556.1">
    <property type="nucleotide sequence ID" value="XM_002846510.1"/>
</dbReference>
<dbReference type="GeneID" id="9224836"/>
<dbReference type="Proteomes" id="UP000002035">
    <property type="component" value="Unassembled WGS sequence"/>
</dbReference>
<sequence>MASQGAWELCQQGSCNSYAGFYFFLCTMHVRRRQVYKGFRTHTRQPVASHGDLKKKKKKPADDRHSVACMLIILMDRIQVALWWLDLRPRLLPVTSARDVRRSECGGGGYMHEMLHAPSRHHDIQQGSRRKPPRW</sequence>